<dbReference type="PANTHER" id="PTHR10353">
    <property type="entry name" value="GLYCOSYL HYDROLASE"/>
    <property type="match status" value="1"/>
</dbReference>
<comment type="similarity">
    <text evidence="1 5">Belongs to the glycosyl hydrolase 1 family.</text>
</comment>
<dbReference type="Gene3D" id="3.20.20.80">
    <property type="entry name" value="Glycosidases"/>
    <property type="match status" value="1"/>
</dbReference>
<proteinExistence type="evidence at transcript level"/>
<dbReference type="PRINTS" id="PR00131">
    <property type="entry name" value="GLHYDRLASE1"/>
</dbReference>
<dbReference type="PROSITE" id="PS00572">
    <property type="entry name" value="GLYCOSYL_HYDROL_F1_1"/>
    <property type="match status" value="1"/>
</dbReference>
<protein>
    <submittedName>
        <fullName evidence="8">Putative glycoside hydrolase</fullName>
    </submittedName>
</protein>
<dbReference type="Pfam" id="PF00232">
    <property type="entry name" value="Glyco_hydro_1"/>
    <property type="match status" value="1"/>
</dbReference>
<name>A0A2I6U1W2_POPTR</name>
<reference evidence="8" key="1">
    <citation type="submission" date="2016-12" db="EMBL/GenBank/DDBJ databases">
        <title>Functional divergence of Populus glycoside hydrolase 1 gene family.</title>
        <authorList>
            <person name="Han X."/>
        </authorList>
    </citation>
    <scope>NUCLEOTIDE SEQUENCE</scope>
</reference>
<keyword evidence="2 6" id="KW-0378">Hydrolase</keyword>
<evidence type="ECO:0000256" key="7">
    <source>
        <dbReference type="SAM" id="SignalP"/>
    </source>
</evidence>
<dbReference type="AlphaFoldDB" id="A0A2I6U1W2"/>
<dbReference type="InterPro" id="IPR018120">
    <property type="entry name" value="Glyco_hydro_1_AS"/>
</dbReference>
<evidence type="ECO:0000256" key="5">
    <source>
        <dbReference type="RuleBase" id="RU003690"/>
    </source>
</evidence>
<sequence>MAIRGPLLVLFLALICLVATTHGAKPSPLVPFSRSSFPPGFLFGAGSAAYQIEGAALIDGRGFSIWDKFTREHPEKIWDRSNGDVASDFYHKFKDDIKLMKRVGLDTFRLSFSWSRILPKGKVSRGVNPLGVKFYNNVINELLHNGIKPLVTLLHYDPPQSLYDEYGGFLSSKIVDDFAEYADFCFKTFGDRVKYWITMNEPNGLAINGYTFGSFAPGRCSKTLGNCPGGNSAVEPYVAAHNMILSHGAAVKVYKDKYQAIQKGQIGMTIVSHWFVPKFNTTADRIVVSRALDFMFGWFAHPITFGDYPDSMRSLVGNRLPKFTKEQSAMLKGSLDFLGLNYYTTNYAESIPLKATGANLSYTDDRRVSQTTEKNGVPIGTPTDLNWLYVYPRGIQDVLLYIKYNYKNPPVFITENGIAENASRPIAFALKDSWRIRYHSAHLSYLLKAIQKGANVKAYYIWSFLDDFEWDAGYTVRFGVTYVDFKNNLKRYLKSSARWFQLLLKK</sequence>
<keyword evidence="7" id="KW-0732">Signal</keyword>
<dbReference type="SUPFAM" id="SSF51445">
    <property type="entry name" value="(Trans)glycosidases"/>
    <property type="match status" value="1"/>
</dbReference>
<dbReference type="InterPro" id="IPR033132">
    <property type="entry name" value="GH_1_N_CS"/>
</dbReference>
<dbReference type="InterPro" id="IPR017853">
    <property type="entry name" value="GH"/>
</dbReference>
<evidence type="ECO:0000313" key="8">
    <source>
        <dbReference type="EMBL" id="AUO68289.1"/>
    </source>
</evidence>
<evidence type="ECO:0000256" key="4">
    <source>
        <dbReference type="PROSITE-ProRule" id="PRU10055"/>
    </source>
</evidence>
<evidence type="ECO:0000256" key="2">
    <source>
        <dbReference type="ARBA" id="ARBA00022801"/>
    </source>
</evidence>
<feature type="chain" id="PRO_5014374622" evidence="7">
    <location>
        <begin position="24"/>
        <end position="506"/>
    </location>
</feature>
<evidence type="ECO:0000256" key="1">
    <source>
        <dbReference type="ARBA" id="ARBA00010838"/>
    </source>
</evidence>
<accession>A0A2I6U1W2</accession>
<keyword evidence="3 6" id="KW-0326">Glycosidase</keyword>
<evidence type="ECO:0000256" key="3">
    <source>
        <dbReference type="ARBA" id="ARBA00023295"/>
    </source>
</evidence>
<dbReference type="InterPro" id="IPR001360">
    <property type="entry name" value="Glyco_hydro_1"/>
</dbReference>
<dbReference type="PANTHER" id="PTHR10353:SF297">
    <property type="entry name" value="VICIANIN HYDROLASE-LIKE"/>
    <property type="match status" value="1"/>
</dbReference>
<dbReference type="FunFam" id="3.20.20.80:FF:000020">
    <property type="entry name" value="Beta-glucosidase 12"/>
    <property type="match status" value="1"/>
</dbReference>
<feature type="active site" description="Nucleophile" evidence="4">
    <location>
        <position position="415"/>
    </location>
</feature>
<dbReference type="ExpressionAtlas" id="A0A2I6U1W2">
    <property type="expression patterns" value="differential"/>
</dbReference>
<feature type="signal peptide" evidence="7">
    <location>
        <begin position="1"/>
        <end position="23"/>
    </location>
</feature>
<organism evidence="8">
    <name type="scientific">Populus trichocarpa</name>
    <name type="common">Western balsam poplar</name>
    <name type="synonym">Populus balsamifera subsp. trichocarpa</name>
    <dbReference type="NCBI Taxonomy" id="3694"/>
    <lineage>
        <taxon>Eukaryota</taxon>
        <taxon>Viridiplantae</taxon>
        <taxon>Streptophyta</taxon>
        <taxon>Embryophyta</taxon>
        <taxon>Tracheophyta</taxon>
        <taxon>Spermatophyta</taxon>
        <taxon>Magnoliopsida</taxon>
        <taxon>eudicotyledons</taxon>
        <taxon>Gunneridae</taxon>
        <taxon>Pentapetalae</taxon>
        <taxon>rosids</taxon>
        <taxon>fabids</taxon>
        <taxon>Malpighiales</taxon>
        <taxon>Salicaceae</taxon>
        <taxon>Saliceae</taxon>
        <taxon>Populus</taxon>
    </lineage>
</organism>
<dbReference type="EMBL" id="KY399392">
    <property type="protein sequence ID" value="AUO68289.1"/>
    <property type="molecule type" value="mRNA"/>
</dbReference>
<evidence type="ECO:0000256" key="6">
    <source>
        <dbReference type="RuleBase" id="RU004468"/>
    </source>
</evidence>
<dbReference type="GO" id="GO:0005975">
    <property type="term" value="P:carbohydrate metabolic process"/>
    <property type="evidence" value="ECO:0007669"/>
    <property type="project" value="InterPro"/>
</dbReference>
<dbReference type="PROSITE" id="PS00653">
    <property type="entry name" value="GLYCOSYL_HYDROL_F1_2"/>
    <property type="match status" value="1"/>
</dbReference>
<dbReference type="GO" id="GO:0004553">
    <property type="term" value="F:hydrolase activity, hydrolyzing O-glycosyl compounds"/>
    <property type="evidence" value="ECO:0007669"/>
    <property type="project" value="InterPro"/>
</dbReference>